<organism evidence="1 2">
    <name type="scientific">Panagrolaimus sp. PS1159</name>
    <dbReference type="NCBI Taxonomy" id="55785"/>
    <lineage>
        <taxon>Eukaryota</taxon>
        <taxon>Metazoa</taxon>
        <taxon>Ecdysozoa</taxon>
        <taxon>Nematoda</taxon>
        <taxon>Chromadorea</taxon>
        <taxon>Rhabditida</taxon>
        <taxon>Tylenchina</taxon>
        <taxon>Panagrolaimomorpha</taxon>
        <taxon>Panagrolaimoidea</taxon>
        <taxon>Panagrolaimidae</taxon>
        <taxon>Panagrolaimus</taxon>
    </lineage>
</organism>
<dbReference type="WBParaSite" id="PS1159_v2.g9842.t1">
    <property type="protein sequence ID" value="PS1159_v2.g9842.t1"/>
    <property type="gene ID" value="PS1159_v2.g9842"/>
</dbReference>
<evidence type="ECO:0000313" key="2">
    <source>
        <dbReference type="WBParaSite" id="PS1159_v2.g9842.t1"/>
    </source>
</evidence>
<sequence>MALMIIGTAKDLIKDFIYPYQTNFNFQTLPFPIQQRFLELQKPVTKYRFSKAYFKPSLKFTYNKIYVDNLYIRRSKKCHMIYENYVKQQSSTIIQPNLSIGCNIGVECDCLEAMLSKISVLNGIYATLLSPNCLSQELSHFDYSNVKFLEIYQSTLNSNDLEIISTMSLKRVSLYIYDDESIADKMKEILKAVIGVPHLRIWFTGECHNPDEFAEYLVEWVLKNGYIESIVCTGLFMGEQIAFKSSKELSITDIYLGRKTE</sequence>
<reference evidence="2" key="1">
    <citation type="submission" date="2022-11" db="UniProtKB">
        <authorList>
            <consortium name="WormBaseParasite"/>
        </authorList>
    </citation>
    <scope>IDENTIFICATION</scope>
</reference>
<accession>A0AC35GY75</accession>
<protein>
    <submittedName>
        <fullName evidence="2">Uncharacterized protein</fullName>
    </submittedName>
</protein>
<evidence type="ECO:0000313" key="1">
    <source>
        <dbReference type="Proteomes" id="UP000887580"/>
    </source>
</evidence>
<proteinExistence type="predicted"/>
<dbReference type="Proteomes" id="UP000887580">
    <property type="component" value="Unplaced"/>
</dbReference>
<name>A0AC35GY75_9BILA</name>